<reference evidence="2" key="1">
    <citation type="submission" date="2023-02" db="EMBL/GenBank/DDBJ databases">
        <title>Colletotrichum kahawae CIFC_Que2 genome sequencing and assembly.</title>
        <authorList>
            <person name="Baroncelli R."/>
        </authorList>
    </citation>
    <scope>NUCLEOTIDE SEQUENCE</scope>
    <source>
        <strain evidence="2">CIFC_Que2</strain>
    </source>
</reference>
<organism evidence="2 3">
    <name type="scientific">Colletotrichum kahawae</name>
    <name type="common">Coffee berry disease fungus</name>
    <dbReference type="NCBI Taxonomy" id="34407"/>
    <lineage>
        <taxon>Eukaryota</taxon>
        <taxon>Fungi</taxon>
        <taxon>Dikarya</taxon>
        <taxon>Ascomycota</taxon>
        <taxon>Pezizomycotina</taxon>
        <taxon>Sordariomycetes</taxon>
        <taxon>Hypocreomycetidae</taxon>
        <taxon>Glomerellales</taxon>
        <taxon>Glomerellaceae</taxon>
        <taxon>Colletotrichum</taxon>
        <taxon>Colletotrichum gloeosporioides species complex</taxon>
    </lineage>
</organism>
<keyword evidence="3" id="KW-1185">Reference proteome</keyword>
<accession>A0AAD9YWD1</accession>
<name>A0AAD9YWD1_COLKA</name>
<sequence length="126" mass="13777">MKGFHPGCYGSGMADRWAQLVLGRRSQGPALLEVISQGHPEPFIRGVREASHPCDMKISVDRRHLGVETTGAKAQPKPSPRRLKQQQPQPRQTWSATAPVAGSAQLQTSTPEARPCTRPLAPVAWH</sequence>
<proteinExistence type="predicted"/>
<comment type="caution">
    <text evidence="2">The sequence shown here is derived from an EMBL/GenBank/DDBJ whole genome shotgun (WGS) entry which is preliminary data.</text>
</comment>
<evidence type="ECO:0000256" key="1">
    <source>
        <dbReference type="SAM" id="MobiDB-lite"/>
    </source>
</evidence>
<feature type="region of interest" description="Disordered" evidence="1">
    <location>
        <begin position="63"/>
        <end position="126"/>
    </location>
</feature>
<dbReference type="Proteomes" id="UP001281614">
    <property type="component" value="Unassembled WGS sequence"/>
</dbReference>
<evidence type="ECO:0000313" key="2">
    <source>
        <dbReference type="EMBL" id="KAK2779398.1"/>
    </source>
</evidence>
<dbReference type="AlphaFoldDB" id="A0AAD9YWD1"/>
<dbReference type="EMBL" id="VYYT01000003">
    <property type="protein sequence ID" value="KAK2779398.1"/>
    <property type="molecule type" value="Genomic_DNA"/>
</dbReference>
<protein>
    <submittedName>
        <fullName evidence="2">Uncharacterized protein</fullName>
    </submittedName>
</protein>
<evidence type="ECO:0000313" key="3">
    <source>
        <dbReference type="Proteomes" id="UP001281614"/>
    </source>
</evidence>
<gene>
    <name evidence="2" type="ORF">CKAH01_11321</name>
</gene>